<dbReference type="RefSeq" id="WP_268905648.1">
    <property type="nucleotide sequence ID" value="NZ_CAJNOB010000047.1"/>
</dbReference>
<comment type="caution">
    <text evidence="1">The sequence shown here is derived from an EMBL/GenBank/DDBJ whole genome shotgun (WGS) entry which is preliminary data.</text>
</comment>
<keyword evidence="2" id="KW-1185">Reference proteome</keyword>
<gene>
    <name evidence="1" type="ORF">MPNT_510010</name>
</gene>
<evidence type="ECO:0000313" key="2">
    <source>
        <dbReference type="Proteomes" id="UP000663859"/>
    </source>
</evidence>
<accession>A0A8J2FT72</accession>
<dbReference type="EMBL" id="CAJNOB010000047">
    <property type="protein sequence ID" value="CAF0703167.1"/>
    <property type="molecule type" value="Genomic_DNA"/>
</dbReference>
<reference evidence="1" key="1">
    <citation type="submission" date="2021-02" db="EMBL/GenBank/DDBJ databases">
        <authorList>
            <person name="Cremers G."/>
            <person name="Picone N."/>
        </authorList>
    </citation>
    <scope>NUCLEOTIDE SEQUENCE</scope>
    <source>
        <strain evidence="1">PQ17</strain>
    </source>
</reference>
<evidence type="ECO:0000313" key="1">
    <source>
        <dbReference type="EMBL" id="CAF0703167.1"/>
    </source>
</evidence>
<sequence>MSKTDHHVLVATVLANAIDLEIGYALDAIVAAASAAKLCGAT</sequence>
<name>A0A8J2FT72_9BACT</name>
<dbReference type="Proteomes" id="UP000663859">
    <property type="component" value="Unassembled WGS sequence"/>
</dbReference>
<proteinExistence type="predicted"/>
<protein>
    <submittedName>
        <fullName evidence="1">Uncharacterized protein</fullName>
    </submittedName>
</protein>
<organism evidence="1 2">
    <name type="scientific">Candidatus Methylacidithermus pantelleriae</name>
    <dbReference type="NCBI Taxonomy" id="2744239"/>
    <lineage>
        <taxon>Bacteria</taxon>
        <taxon>Pseudomonadati</taxon>
        <taxon>Verrucomicrobiota</taxon>
        <taxon>Methylacidiphilae</taxon>
        <taxon>Methylacidiphilales</taxon>
        <taxon>Methylacidiphilaceae</taxon>
        <taxon>Candidatus Methylacidithermus</taxon>
    </lineage>
</organism>
<dbReference type="AlphaFoldDB" id="A0A8J2FT72"/>